<comment type="subcellular location">
    <subcellularLocation>
        <location evidence="1">Nucleus</location>
    </subcellularLocation>
</comment>
<evidence type="ECO:0000313" key="8">
    <source>
        <dbReference type="EMBL" id="OAY34742.1"/>
    </source>
</evidence>
<feature type="compositionally biased region" description="Low complexity" evidence="6">
    <location>
        <begin position="293"/>
        <end position="314"/>
    </location>
</feature>
<dbReference type="PANTHER" id="PTHR31140">
    <property type="entry name" value="B3 DOMAIN-CONTAINING TRANSCRIPTION FACTOR ABI3"/>
    <property type="match status" value="1"/>
</dbReference>
<feature type="region of interest" description="Disordered" evidence="6">
    <location>
        <begin position="458"/>
        <end position="479"/>
    </location>
</feature>
<dbReference type="Gramene" id="Manes.12G043500.1.v8.1">
    <property type="protein sequence ID" value="Manes.12G043500.1.v8.1.CDS"/>
    <property type="gene ID" value="Manes.12G043500.v8.1"/>
</dbReference>
<dbReference type="GO" id="GO:0003700">
    <property type="term" value="F:DNA-binding transcription factor activity"/>
    <property type="evidence" value="ECO:0007669"/>
    <property type="project" value="InterPro"/>
</dbReference>
<feature type="region of interest" description="Disordered" evidence="6">
    <location>
        <begin position="43"/>
        <end position="82"/>
    </location>
</feature>
<name>A0A2C9UT92_MANES</name>
<feature type="compositionally biased region" description="Low complexity" evidence="6">
    <location>
        <begin position="43"/>
        <end position="53"/>
    </location>
</feature>
<keyword evidence="5" id="KW-0539">Nucleus</keyword>
<dbReference type="Proteomes" id="UP000091857">
    <property type="component" value="Chromosome 12"/>
</dbReference>
<evidence type="ECO:0000256" key="6">
    <source>
        <dbReference type="SAM" id="MobiDB-lite"/>
    </source>
</evidence>
<reference evidence="9" key="1">
    <citation type="journal article" date="2016" name="Nat. Biotechnol.">
        <title>Sequencing wild and cultivated cassava and related species reveals extensive interspecific hybridization and genetic diversity.</title>
        <authorList>
            <person name="Bredeson J.V."/>
            <person name="Lyons J.B."/>
            <person name="Prochnik S.E."/>
            <person name="Wu G.A."/>
            <person name="Ha C.M."/>
            <person name="Edsinger-Gonzales E."/>
            <person name="Grimwood J."/>
            <person name="Schmutz J."/>
            <person name="Rabbi I.Y."/>
            <person name="Egesi C."/>
            <person name="Nauluvula P."/>
            <person name="Lebot V."/>
            <person name="Ndunguru J."/>
            <person name="Mkamilo G."/>
            <person name="Bart R.S."/>
            <person name="Setter T.L."/>
            <person name="Gleadow R.M."/>
            <person name="Kulakow P."/>
            <person name="Ferguson M.E."/>
            <person name="Rounsley S."/>
            <person name="Rokhsar D.S."/>
        </authorList>
    </citation>
    <scope>NUCLEOTIDE SEQUENCE [LARGE SCALE GENOMIC DNA]</scope>
    <source>
        <strain evidence="9">cv. AM560-2</strain>
    </source>
</reference>
<dbReference type="SUPFAM" id="SSF101936">
    <property type="entry name" value="DNA-binding pseudobarrel domain"/>
    <property type="match status" value="1"/>
</dbReference>
<comment type="caution">
    <text evidence="8">The sequence shown here is derived from an EMBL/GenBank/DDBJ whole genome shotgun (WGS) entry which is preliminary data.</text>
</comment>
<feature type="compositionally biased region" description="Basic and acidic residues" evidence="6">
    <location>
        <begin position="469"/>
        <end position="479"/>
    </location>
</feature>
<feature type="region of interest" description="Disordered" evidence="6">
    <location>
        <begin position="118"/>
        <end position="138"/>
    </location>
</feature>
<proteinExistence type="predicted"/>
<organism evidence="8 9">
    <name type="scientific">Manihot esculenta</name>
    <name type="common">Cassava</name>
    <name type="synonym">Jatropha manihot</name>
    <dbReference type="NCBI Taxonomy" id="3983"/>
    <lineage>
        <taxon>Eukaryota</taxon>
        <taxon>Viridiplantae</taxon>
        <taxon>Streptophyta</taxon>
        <taxon>Embryophyta</taxon>
        <taxon>Tracheophyta</taxon>
        <taxon>Spermatophyta</taxon>
        <taxon>Magnoliopsida</taxon>
        <taxon>eudicotyledons</taxon>
        <taxon>Gunneridae</taxon>
        <taxon>Pentapetalae</taxon>
        <taxon>rosids</taxon>
        <taxon>fabids</taxon>
        <taxon>Malpighiales</taxon>
        <taxon>Euphorbiaceae</taxon>
        <taxon>Crotonoideae</taxon>
        <taxon>Manihoteae</taxon>
        <taxon>Manihot</taxon>
    </lineage>
</organism>
<dbReference type="PROSITE" id="PS50863">
    <property type="entry name" value="B3"/>
    <property type="match status" value="1"/>
</dbReference>
<dbReference type="InterPro" id="IPR044800">
    <property type="entry name" value="LEC2-like"/>
</dbReference>
<dbReference type="SMART" id="SM01019">
    <property type="entry name" value="B3"/>
    <property type="match status" value="1"/>
</dbReference>
<dbReference type="Pfam" id="PF02362">
    <property type="entry name" value="B3"/>
    <property type="match status" value="1"/>
</dbReference>
<dbReference type="InterPro" id="IPR015300">
    <property type="entry name" value="DNA-bd_pseudobarrel_sf"/>
</dbReference>
<evidence type="ECO:0000256" key="2">
    <source>
        <dbReference type="ARBA" id="ARBA00023015"/>
    </source>
</evidence>
<dbReference type="SMR" id="A0A2C9UT92"/>
<feature type="compositionally biased region" description="Low complexity" evidence="6">
    <location>
        <begin position="60"/>
        <end position="80"/>
    </location>
</feature>
<dbReference type="PANTHER" id="PTHR31140:SF81">
    <property type="entry name" value="B3 DOMAIN-CONTAINING TRANSCRIPTION FACTOR ABI3"/>
    <property type="match status" value="1"/>
</dbReference>
<feature type="region of interest" description="Disordered" evidence="6">
    <location>
        <begin position="659"/>
        <end position="701"/>
    </location>
</feature>
<evidence type="ECO:0000256" key="4">
    <source>
        <dbReference type="ARBA" id="ARBA00023163"/>
    </source>
</evidence>
<evidence type="ECO:0000256" key="3">
    <source>
        <dbReference type="ARBA" id="ARBA00023125"/>
    </source>
</evidence>
<dbReference type="GO" id="GO:0009733">
    <property type="term" value="P:response to auxin"/>
    <property type="evidence" value="ECO:0007669"/>
    <property type="project" value="UniProtKB-ARBA"/>
</dbReference>
<feature type="region of interest" description="Disordered" evidence="6">
    <location>
        <begin position="277"/>
        <end position="320"/>
    </location>
</feature>
<accession>A0A2C9UT92</accession>
<evidence type="ECO:0000313" key="9">
    <source>
        <dbReference type="Proteomes" id="UP000091857"/>
    </source>
</evidence>
<dbReference type="GO" id="GO:0005634">
    <property type="term" value="C:nucleus"/>
    <property type="evidence" value="ECO:0007669"/>
    <property type="project" value="UniProtKB-SubCell"/>
</dbReference>
<keyword evidence="3" id="KW-0238">DNA-binding</keyword>
<dbReference type="FunFam" id="2.40.330.10:FF:000003">
    <property type="entry name" value="B3 domain-containing transcription factor FUS3"/>
    <property type="match status" value="1"/>
</dbReference>
<sequence length="701" mass="78206">MEEEQAIADEDGEIWLEREQDDLLDVNDSSIFYDDFPPLPDFPCMSSSSSSSSTPAPVKAMAPSSSCSSASSSSSAASWAVLKSDAEDDAEKKNNYDSQHYHHHHSQYDQVEAPTAALSSTASMEIPQPSDQGVEGAGCTDMMETFGYLDLIENDGFFDPSSIFQADEHFLDEFQQEQNMQPEQEPQQGNEELIMETKTEETQQQGAAASDDLAMVFLEWLKSNKETVSAEDLRKVKIKKATIECAAKRLGGGKEAMKQLLQLILEWVKTNHLQKRRMKESSSNYPPYQCQEPLQNPNPSASSNLNMNSNSIPPDQSTPCFTQSPWIAPPPYVVDRGTLMPGISPMVGYMADPFASGASNMAGHSYPPAPPTDYHMLDSAQSWPPSQFALSSPYPAFPDNNLQPVQAHHPVFTGYGNQYACQYLPGQVDDRLMRLGSSATKEARKKRMARQRRFLTHHRNQNHHNNQPIEHHQNQSADHHARLGNDNVALTAQPNPGNWVYWPAVSAVSTLPVLPMDAQPVHIVDRPAMQAHESHQRQVASDRRQGWKPEKNLRFLLQKVLKQSDVGNLGRIVLPKKEAETHLPELEARDGISIAMEDIGTSRIWNMRYRFWPNNKSRMYLLENTGDFVRANELQEGDFIVIYSDVKCGKYLIRGVKVRQPGSKSENKKSGKSQKNLHASSPATALNGSSSTPINQAQTVK</sequence>
<evidence type="ECO:0000256" key="5">
    <source>
        <dbReference type="ARBA" id="ARBA00023242"/>
    </source>
</evidence>
<keyword evidence="4" id="KW-0804">Transcription</keyword>
<evidence type="ECO:0000256" key="1">
    <source>
        <dbReference type="ARBA" id="ARBA00004123"/>
    </source>
</evidence>
<keyword evidence="9" id="KW-1185">Reference proteome</keyword>
<dbReference type="AlphaFoldDB" id="A0A2C9UT92"/>
<feature type="domain" description="TF-B3" evidence="7">
    <location>
        <begin position="557"/>
        <end position="659"/>
    </location>
</feature>
<dbReference type="STRING" id="3983.A0A2C9UT92"/>
<protein>
    <recommendedName>
        <fullName evidence="7">TF-B3 domain-containing protein</fullName>
    </recommendedName>
</protein>
<gene>
    <name evidence="8" type="ORF">MANES_12G043500v8</name>
</gene>
<evidence type="ECO:0000259" key="7">
    <source>
        <dbReference type="PROSITE" id="PS50863"/>
    </source>
</evidence>
<dbReference type="CDD" id="cd10015">
    <property type="entry name" value="BfiI_C_EcoRII_N_B3"/>
    <property type="match status" value="1"/>
</dbReference>
<dbReference type="InterPro" id="IPR003340">
    <property type="entry name" value="B3_DNA-bd"/>
</dbReference>
<dbReference type="EMBL" id="CM004398">
    <property type="protein sequence ID" value="OAY34742.1"/>
    <property type="molecule type" value="Genomic_DNA"/>
</dbReference>
<keyword evidence="2" id="KW-0805">Transcription regulation</keyword>
<dbReference type="GO" id="GO:0003677">
    <property type="term" value="F:DNA binding"/>
    <property type="evidence" value="ECO:0007669"/>
    <property type="project" value="UniProtKB-KW"/>
</dbReference>
<feature type="compositionally biased region" description="Polar residues" evidence="6">
    <location>
        <begin position="677"/>
        <end position="701"/>
    </location>
</feature>
<dbReference type="Gene3D" id="2.40.330.10">
    <property type="entry name" value="DNA-binding pseudobarrel domain"/>
    <property type="match status" value="1"/>
</dbReference>